<accession>A0AA44U6Y5</accession>
<feature type="transmembrane region" description="Helical" evidence="13">
    <location>
        <begin position="7"/>
        <end position="23"/>
    </location>
</feature>
<feature type="domain" description="MotA/TolQ/ExbB proton channel" evidence="14">
    <location>
        <begin position="116"/>
        <end position="219"/>
    </location>
</feature>
<evidence type="ECO:0000256" key="11">
    <source>
        <dbReference type="ARBA" id="ARBA00024816"/>
    </source>
</evidence>
<evidence type="ECO:0000256" key="5">
    <source>
        <dbReference type="ARBA" id="ARBA00022475"/>
    </source>
</evidence>
<comment type="subcellular location">
    <subcellularLocation>
        <location evidence="1">Cell inner membrane</location>
        <topology evidence="1">Multi-pass membrane protein</topology>
    </subcellularLocation>
    <subcellularLocation>
        <location evidence="12">Membrane</location>
        <topology evidence="12">Multi-pass membrane protein</topology>
    </subcellularLocation>
</comment>
<comment type="similarity">
    <text evidence="12">Belongs to the exbB/tolQ family.</text>
</comment>
<keyword evidence="9 13" id="KW-1133">Transmembrane helix</keyword>
<organism evidence="15 16">
    <name type="scientific">Neisseria gonorrhoeae 3502</name>
    <dbReference type="NCBI Taxonomy" id="1193404"/>
    <lineage>
        <taxon>Bacteria</taxon>
        <taxon>Pseudomonadati</taxon>
        <taxon>Pseudomonadota</taxon>
        <taxon>Betaproteobacteria</taxon>
        <taxon>Neisseriales</taxon>
        <taxon>Neisseriaceae</taxon>
        <taxon>Neisseria</taxon>
    </lineage>
</organism>
<name>A0AA44U6Y5_NEIGO</name>
<evidence type="ECO:0000256" key="3">
    <source>
        <dbReference type="ARBA" id="ARBA00022093"/>
    </source>
</evidence>
<dbReference type="Pfam" id="PF01618">
    <property type="entry name" value="MotA_ExbB"/>
    <property type="match status" value="1"/>
</dbReference>
<keyword evidence="5" id="KW-1003">Cell membrane</keyword>
<dbReference type="EMBL" id="AVBE01000002">
    <property type="protein sequence ID" value="PHJ34449.1"/>
    <property type="molecule type" value="Genomic_DNA"/>
</dbReference>
<evidence type="ECO:0000256" key="13">
    <source>
        <dbReference type="SAM" id="Phobius"/>
    </source>
</evidence>
<keyword evidence="6" id="KW-0997">Cell inner membrane</keyword>
<comment type="caution">
    <text evidence="15">The sequence shown here is derived from an EMBL/GenBank/DDBJ whole genome shotgun (WGS) entry which is preliminary data.</text>
</comment>
<evidence type="ECO:0000259" key="14">
    <source>
        <dbReference type="Pfam" id="PF01618"/>
    </source>
</evidence>
<dbReference type="PANTHER" id="PTHR30625">
    <property type="entry name" value="PROTEIN TOLQ"/>
    <property type="match status" value="1"/>
</dbReference>
<feature type="transmembrane region" description="Helical" evidence="13">
    <location>
        <begin position="187"/>
        <end position="208"/>
    </location>
</feature>
<evidence type="ECO:0000313" key="15">
    <source>
        <dbReference type="EMBL" id="PHJ34449.1"/>
    </source>
</evidence>
<evidence type="ECO:0000256" key="6">
    <source>
        <dbReference type="ARBA" id="ARBA00022519"/>
    </source>
</evidence>
<evidence type="ECO:0000256" key="12">
    <source>
        <dbReference type="RuleBase" id="RU004057"/>
    </source>
</evidence>
<proteinExistence type="inferred from homology"/>
<dbReference type="InterPro" id="IPR050790">
    <property type="entry name" value="ExbB/TolQ_transport"/>
</dbReference>
<evidence type="ECO:0000256" key="7">
    <source>
        <dbReference type="ARBA" id="ARBA00022692"/>
    </source>
</evidence>
<sequence length="236" mass="25869">MRQLGCLIGFFSVGIIMNLKLVFESGDPVLIGVFVLMLLMSTVTWCLVVLRCIKLYRARKGNAAVKRHMRDTLSLNDAVEKVRAVDAPLSKLAQEALQSYRNYRRNEASELAQALPLNEYLVIQIRNSMAQIMRRFDYGMTALASIGATAPFIGLFGTVWGIYHALINIGQSGQMSIAAVAGPIGEALVATAAGLFVAIPAVLAYNFLNRGTKILTQDLDAMAHDLHVRLLNQKDS</sequence>
<feature type="transmembrane region" description="Helical" evidence="13">
    <location>
        <begin position="142"/>
        <end position="167"/>
    </location>
</feature>
<evidence type="ECO:0000256" key="10">
    <source>
        <dbReference type="ARBA" id="ARBA00023136"/>
    </source>
</evidence>
<dbReference type="GO" id="GO:0017038">
    <property type="term" value="P:protein import"/>
    <property type="evidence" value="ECO:0007669"/>
    <property type="project" value="TreeGrafter"/>
</dbReference>
<keyword evidence="8 12" id="KW-0653">Protein transport</keyword>
<protein>
    <recommendedName>
        <fullName evidence="3">Biopolymer transport protein ExbB</fullName>
    </recommendedName>
</protein>
<keyword evidence="7 13" id="KW-0812">Transmembrane</keyword>
<dbReference type="GO" id="GO:0005886">
    <property type="term" value="C:plasma membrane"/>
    <property type="evidence" value="ECO:0007669"/>
    <property type="project" value="UniProtKB-SubCell"/>
</dbReference>
<evidence type="ECO:0000256" key="4">
    <source>
        <dbReference type="ARBA" id="ARBA00022448"/>
    </source>
</evidence>
<dbReference type="Proteomes" id="UP000223296">
    <property type="component" value="Unassembled WGS sequence"/>
</dbReference>
<evidence type="ECO:0000313" key="16">
    <source>
        <dbReference type="Proteomes" id="UP000223296"/>
    </source>
</evidence>
<evidence type="ECO:0000256" key="9">
    <source>
        <dbReference type="ARBA" id="ARBA00022989"/>
    </source>
</evidence>
<keyword evidence="4 12" id="KW-0813">Transport</keyword>
<dbReference type="InterPro" id="IPR002898">
    <property type="entry name" value="MotA_ExbB_proton_chnl"/>
</dbReference>
<dbReference type="PANTHER" id="PTHR30625:SF14">
    <property type="entry name" value="BIOPOLYMER TRANSPORT PROTEIN EXBB"/>
    <property type="match status" value="1"/>
</dbReference>
<keyword evidence="10 13" id="KW-0472">Membrane</keyword>
<dbReference type="AlphaFoldDB" id="A0AA44U6Y5"/>
<comment type="subunit">
    <text evidence="2">The accessory proteins ExbB and ExbD seem to form a complex with TonB.</text>
</comment>
<evidence type="ECO:0000256" key="2">
    <source>
        <dbReference type="ARBA" id="ARBA00011471"/>
    </source>
</evidence>
<comment type="function">
    <text evidence="11">Involved in the TonB-dependent energy-dependent transport of various receptor-bound substrates. Protects ExbD from proteolytic degradation and functionally stabilizes TonB.</text>
</comment>
<feature type="transmembrane region" description="Helical" evidence="13">
    <location>
        <begin position="29"/>
        <end position="50"/>
    </location>
</feature>
<evidence type="ECO:0000256" key="8">
    <source>
        <dbReference type="ARBA" id="ARBA00022927"/>
    </source>
</evidence>
<reference evidence="15 16" key="1">
    <citation type="submission" date="2013-08" db="EMBL/GenBank/DDBJ databases">
        <authorList>
            <person name="Trees D."/>
        </authorList>
    </citation>
    <scope>NUCLEOTIDE SEQUENCE [LARGE SCALE GENOMIC DNA]</scope>
    <source>
        <strain evidence="15 16">3502</strain>
    </source>
</reference>
<gene>
    <name evidence="15" type="ORF">N776_01665</name>
</gene>
<evidence type="ECO:0000256" key="1">
    <source>
        <dbReference type="ARBA" id="ARBA00004429"/>
    </source>
</evidence>